<dbReference type="InterPro" id="IPR009305">
    <property type="entry name" value="Mpo1-like"/>
</dbReference>
<protein>
    <submittedName>
        <fullName evidence="2">PRS2 protein-related protein</fullName>
    </submittedName>
</protein>
<dbReference type="Proteomes" id="UP000001542">
    <property type="component" value="Unassembled WGS sequence"/>
</dbReference>
<dbReference type="GO" id="GO:0046521">
    <property type="term" value="P:sphingoid catabolic process"/>
    <property type="evidence" value="ECO:0000318"/>
    <property type="project" value="GO_Central"/>
</dbReference>
<dbReference type="KEGG" id="tva:4754173"/>
<dbReference type="eggNOG" id="ENOG502SXDX">
    <property type="taxonomic scope" value="Eukaryota"/>
</dbReference>
<name>A2FFA7_TRIV3</name>
<dbReference type="PANTHER" id="PTHR28026">
    <property type="entry name" value="DUF962 DOMAIN PROTEIN (AFU_ORTHOLOGUE AFUA_8G05310)"/>
    <property type="match status" value="1"/>
</dbReference>
<dbReference type="VEuPathDB" id="TrichDB:TVAGG3_0462960"/>
<dbReference type="GO" id="GO:0016020">
    <property type="term" value="C:membrane"/>
    <property type="evidence" value="ECO:0007669"/>
    <property type="project" value="GOC"/>
</dbReference>
<proteinExistence type="predicted"/>
<dbReference type="EMBL" id="DS113760">
    <property type="protein sequence ID" value="EAX96399.1"/>
    <property type="molecule type" value="Genomic_DNA"/>
</dbReference>
<keyword evidence="1" id="KW-1133">Transmembrane helix</keyword>
<dbReference type="RefSeq" id="XP_001309329.1">
    <property type="nucleotide sequence ID" value="XM_001309328.1"/>
</dbReference>
<keyword evidence="1" id="KW-0812">Transmembrane</keyword>
<dbReference type="AlphaFoldDB" id="A2FFA7"/>
<reference evidence="2" key="1">
    <citation type="submission" date="2006-10" db="EMBL/GenBank/DDBJ databases">
        <authorList>
            <person name="Amadeo P."/>
            <person name="Zhao Q."/>
            <person name="Wortman J."/>
            <person name="Fraser-Liggett C."/>
            <person name="Carlton J."/>
        </authorList>
    </citation>
    <scope>NUCLEOTIDE SEQUENCE</scope>
    <source>
        <strain evidence="2">G3</strain>
    </source>
</reference>
<dbReference type="VEuPathDB" id="TrichDB:TVAG_493410"/>
<dbReference type="FunCoup" id="A2FFA7">
    <property type="interactions" value="121"/>
</dbReference>
<organism evidence="2 3">
    <name type="scientific">Trichomonas vaginalis (strain ATCC PRA-98 / G3)</name>
    <dbReference type="NCBI Taxonomy" id="412133"/>
    <lineage>
        <taxon>Eukaryota</taxon>
        <taxon>Metamonada</taxon>
        <taxon>Parabasalia</taxon>
        <taxon>Trichomonadida</taxon>
        <taxon>Trichomonadidae</taxon>
        <taxon>Trichomonas</taxon>
    </lineage>
</organism>
<dbReference type="PANTHER" id="PTHR28026:SF9">
    <property type="entry name" value="2-HYDROXY-PALMITIC ACID DIOXYGENASE MPO1"/>
    <property type="match status" value="1"/>
</dbReference>
<sequence length="179" mass="20270">MYAGCYGKTLHICTQIGNFVHDVTSWNKSGQYSRSEYMYAGCHGKTLHICHQHPINKVFHKVCVPTIFICSVALLFNLHPIILGLFTIGAAIFYFSLSLKVMLGMAAFFSCIVTFLVFYPVTWWVWLLIFGIAWVGQFIGHHVEGKKPSFFTDLLFLLIGPVWVFYSILGIAPPPQKSE</sequence>
<dbReference type="OrthoDB" id="2124888at2759"/>
<feature type="transmembrane region" description="Helical" evidence="1">
    <location>
        <begin position="124"/>
        <end position="143"/>
    </location>
</feature>
<gene>
    <name evidence="2" type="ORF">TVAG_493410</name>
</gene>
<feature type="transmembrane region" description="Helical" evidence="1">
    <location>
        <begin position="101"/>
        <end position="118"/>
    </location>
</feature>
<feature type="transmembrane region" description="Helical" evidence="1">
    <location>
        <begin position="150"/>
        <end position="172"/>
    </location>
</feature>
<evidence type="ECO:0000313" key="2">
    <source>
        <dbReference type="EMBL" id="EAX96399.1"/>
    </source>
</evidence>
<feature type="transmembrane region" description="Helical" evidence="1">
    <location>
        <begin position="66"/>
        <end position="94"/>
    </location>
</feature>
<reference evidence="2" key="2">
    <citation type="journal article" date="2007" name="Science">
        <title>Draft genome sequence of the sexually transmitted pathogen Trichomonas vaginalis.</title>
        <authorList>
            <person name="Carlton J.M."/>
            <person name="Hirt R.P."/>
            <person name="Silva J.C."/>
            <person name="Delcher A.L."/>
            <person name="Schatz M."/>
            <person name="Zhao Q."/>
            <person name="Wortman J.R."/>
            <person name="Bidwell S.L."/>
            <person name="Alsmark U.C.M."/>
            <person name="Besteiro S."/>
            <person name="Sicheritz-Ponten T."/>
            <person name="Noel C.J."/>
            <person name="Dacks J.B."/>
            <person name="Foster P.G."/>
            <person name="Simillion C."/>
            <person name="Van de Peer Y."/>
            <person name="Miranda-Saavedra D."/>
            <person name="Barton G.J."/>
            <person name="Westrop G.D."/>
            <person name="Mueller S."/>
            <person name="Dessi D."/>
            <person name="Fiori P.L."/>
            <person name="Ren Q."/>
            <person name="Paulsen I."/>
            <person name="Zhang H."/>
            <person name="Bastida-Corcuera F.D."/>
            <person name="Simoes-Barbosa A."/>
            <person name="Brown M.T."/>
            <person name="Hayes R.D."/>
            <person name="Mukherjee M."/>
            <person name="Okumura C.Y."/>
            <person name="Schneider R."/>
            <person name="Smith A.J."/>
            <person name="Vanacova S."/>
            <person name="Villalvazo M."/>
            <person name="Haas B.J."/>
            <person name="Pertea M."/>
            <person name="Feldblyum T.V."/>
            <person name="Utterback T.R."/>
            <person name="Shu C.L."/>
            <person name="Osoegawa K."/>
            <person name="de Jong P.J."/>
            <person name="Hrdy I."/>
            <person name="Horvathova L."/>
            <person name="Zubacova Z."/>
            <person name="Dolezal P."/>
            <person name="Malik S.B."/>
            <person name="Logsdon J.M. Jr."/>
            <person name="Henze K."/>
            <person name="Gupta A."/>
            <person name="Wang C.C."/>
            <person name="Dunne R.L."/>
            <person name="Upcroft J.A."/>
            <person name="Upcroft P."/>
            <person name="White O."/>
            <person name="Salzberg S.L."/>
            <person name="Tang P."/>
            <person name="Chiu C.-H."/>
            <person name="Lee Y.-S."/>
            <person name="Embley T.M."/>
            <person name="Coombs G.H."/>
            <person name="Mottram J.C."/>
            <person name="Tachezy J."/>
            <person name="Fraser-Liggett C.M."/>
            <person name="Johnson P.J."/>
        </authorList>
    </citation>
    <scope>NUCLEOTIDE SEQUENCE [LARGE SCALE GENOMIC DNA]</scope>
    <source>
        <strain evidence="2">G3</strain>
    </source>
</reference>
<dbReference type="InParanoid" id="A2FFA7"/>
<dbReference type="GO" id="GO:0005783">
    <property type="term" value="C:endoplasmic reticulum"/>
    <property type="evidence" value="ECO:0000318"/>
    <property type="project" value="GO_Central"/>
</dbReference>
<keyword evidence="1" id="KW-0472">Membrane</keyword>
<dbReference type="Pfam" id="PF06127">
    <property type="entry name" value="Mpo1-like"/>
    <property type="match status" value="1"/>
</dbReference>
<evidence type="ECO:0000313" key="3">
    <source>
        <dbReference type="Proteomes" id="UP000001542"/>
    </source>
</evidence>
<accession>A2FFA7</accession>
<evidence type="ECO:0000256" key="1">
    <source>
        <dbReference type="SAM" id="Phobius"/>
    </source>
</evidence>
<keyword evidence="3" id="KW-1185">Reference proteome</keyword>